<dbReference type="Proteomes" id="UP001558652">
    <property type="component" value="Unassembled WGS sequence"/>
</dbReference>
<gene>
    <name evidence="2" type="ORF">AAG570_012367</name>
</gene>
<protein>
    <submittedName>
        <fullName evidence="2">Uncharacterized protein</fullName>
    </submittedName>
</protein>
<evidence type="ECO:0000313" key="2">
    <source>
        <dbReference type="EMBL" id="KAL1131130.1"/>
    </source>
</evidence>
<comment type="caution">
    <text evidence="2">The sequence shown here is derived from an EMBL/GenBank/DDBJ whole genome shotgun (WGS) entry which is preliminary data.</text>
</comment>
<proteinExistence type="predicted"/>
<reference evidence="2 3" key="1">
    <citation type="submission" date="2024-07" db="EMBL/GenBank/DDBJ databases">
        <title>Chromosome-level genome assembly of the water stick insect Ranatra chinensis (Heteroptera: Nepidae).</title>
        <authorList>
            <person name="Liu X."/>
        </authorList>
    </citation>
    <scope>NUCLEOTIDE SEQUENCE [LARGE SCALE GENOMIC DNA]</scope>
    <source>
        <strain evidence="2">Cailab_2021Rc</strain>
        <tissue evidence="2">Muscle</tissue>
    </source>
</reference>
<feature type="compositionally biased region" description="Low complexity" evidence="1">
    <location>
        <begin position="53"/>
        <end position="62"/>
    </location>
</feature>
<dbReference type="AlphaFoldDB" id="A0ABD0YIL5"/>
<sequence>MGEHACGGRSLLELGQPLRCPADGAPERPACTPRHRTPTFPNTPRCRPAKPVPDSSASRASATPPPEDMDRRPVDPLPQALRISVEVSLNLSGLEDLGKCTAASLTSSRSTLRWMEVAMLISRGSAWTHVTAQGAVVMTTGDNRAVLQRPIAGVGSPSLNGEQNVLIEGTRDGLRIAASSYIMVWDPEVAHLGPGANIPIPDDLSKTLLAVSPSPSG</sequence>
<organism evidence="2 3">
    <name type="scientific">Ranatra chinensis</name>
    <dbReference type="NCBI Taxonomy" id="642074"/>
    <lineage>
        <taxon>Eukaryota</taxon>
        <taxon>Metazoa</taxon>
        <taxon>Ecdysozoa</taxon>
        <taxon>Arthropoda</taxon>
        <taxon>Hexapoda</taxon>
        <taxon>Insecta</taxon>
        <taxon>Pterygota</taxon>
        <taxon>Neoptera</taxon>
        <taxon>Paraneoptera</taxon>
        <taxon>Hemiptera</taxon>
        <taxon>Heteroptera</taxon>
        <taxon>Panheteroptera</taxon>
        <taxon>Nepomorpha</taxon>
        <taxon>Nepidae</taxon>
        <taxon>Ranatrinae</taxon>
        <taxon>Ranatra</taxon>
    </lineage>
</organism>
<accession>A0ABD0YIL5</accession>
<feature type="region of interest" description="Disordered" evidence="1">
    <location>
        <begin position="1"/>
        <end position="75"/>
    </location>
</feature>
<keyword evidence="3" id="KW-1185">Reference proteome</keyword>
<name>A0ABD0YIL5_9HEMI</name>
<evidence type="ECO:0000313" key="3">
    <source>
        <dbReference type="Proteomes" id="UP001558652"/>
    </source>
</evidence>
<evidence type="ECO:0000256" key="1">
    <source>
        <dbReference type="SAM" id="MobiDB-lite"/>
    </source>
</evidence>
<dbReference type="EMBL" id="JBFDAA010000007">
    <property type="protein sequence ID" value="KAL1131130.1"/>
    <property type="molecule type" value="Genomic_DNA"/>
</dbReference>